<reference evidence="2 3" key="1">
    <citation type="submission" date="2019-04" db="EMBL/GenBank/DDBJ databases">
        <title>Geobacter ruber sp. nov., ferric-reducing bacteria isolated from paddy soil.</title>
        <authorList>
            <person name="Xu Z."/>
            <person name="Masuda Y."/>
            <person name="Itoh H."/>
            <person name="Senoo K."/>
        </authorList>
    </citation>
    <scope>NUCLEOTIDE SEQUENCE [LARGE SCALE GENOMIC DNA]</scope>
    <source>
        <strain evidence="2 3">Red88</strain>
    </source>
</reference>
<dbReference type="Proteomes" id="UP000324298">
    <property type="component" value="Unassembled WGS sequence"/>
</dbReference>
<name>A0A5A9XNY7_9BACT</name>
<protein>
    <recommendedName>
        <fullName evidence="4">Outer membrane beta-barrel porin/alpha-amylase</fullName>
    </recommendedName>
</protein>
<dbReference type="EMBL" id="SRSD01000002">
    <property type="protein sequence ID" value="KAA0894313.1"/>
    <property type="molecule type" value="Genomic_DNA"/>
</dbReference>
<sequence length="303" mass="32265">MNMKVTFSIICGMIAVVASSCALAQETDTVNKAGKEALALPLGRPLPSMEVNVDTAWLPASRVRSTGGDVTMGEVKADVTRRFVATPQLGLSAGVNYSLREIDAPDSARLPDALHVLALNLGAEYHVNEALTLGLRISPSVASDFKAFTGSDIRVPVAAHAGFQVSRSLFLLGGIAYTGMNRSYPVLPVLGLVYTPVEQWTFALGFPRTGVIYRPDKGTELYAGAEFSGGEYQLHDAALGAGDVSYQDYRAVAGADIRVCSFAKLGIAGGYAFARKFVFYDSNRADMNLDGAPFGRVALKLAW</sequence>
<evidence type="ECO:0000256" key="1">
    <source>
        <dbReference type="SAM" id="SignalP"/>
    </source>
</evidence>
<dbReference type="SUPFAM" id="SSF56935">
    <property type="entry name" value="Porins"/>
    <property type="match status" value="1"/>
</dbReference>
<dbReference type="PROSITE" id="PS51257">
    <property type="entry name" value="PROKAR_LIPOPROTEIN"/>
    <property type="match status" value="1"/>
</dbReference>
<evidence type="ECO:0000313" key="3">
    <source>
        <dbReference type="Proteomes" id="UP000324298"/>
    </source>
</evidence>
<dbReference type="OrthoDB" id="249490at2"/>
<feature type="chain" id="PRO_5022751282" description="Outer membrane beta-barrel porin/alpha-amylase" evidence="1">
    <location>
        <begin position="25"/>
        <end position="303"/>
    </location>
</feature>
<dbReference type="RefSeq" id="WP_149306470.1">
    <property type="nucleotide sequence ID" value="NZ_SRSD01000002.1"/>
</dbReference>
<proteinExistence type="predicted"/>
<evidence type="ECO:0000313" key="2">
    <source>
        <dbReference type="EMBL" id="KAA0894313.1"/>
    </source>
</evidence>
<keyword evidence="1" id="KW-0732">Signal</keyword>
<evidence type="ECO:0008006" key="4">
    <source>
        <dbReference type="Google" id="ProtNLM"/>
    </source>
</evidence>
<gene>
    <name evidence="2" type="ORF">ET418_05010</name>
</gene>
<keyword evidence="3" id="KW-1185">Reference proteome</keyword>
<accession>A0A5A9XNY7</accession>
<organism evidence="2 3">
    <name type="scientific">Oryzomonas rubra</name>
    <dbReference type="NCBI Taxonomy" id="2509454"/>
    <lineage>
        <taxon>Bacteria</taxon>
        <taxon>Pseudomonadati</taxon>
        <taxon>Thermodesulfobacteriota</taxon>
        <taxon>Desulfuromonadia</taxon>
        <taxon>Geobacterales</taxon>
        <taxon>Geobacteraceae</taxon>
        <taxon>Oryzomonas</taxon>
    </lineage>
</organism>
<comment type="caution">
    <text evidence="2">The sequence shown here is derived from an EMBL/GenBank/DDBJ whole genome shotgun (WGS) entry which is preliminary data.</text>
</comment>
<dbReference type="AlphaFoldDB" id="A0A5A9XNY7"/>
<feature type="signal peptide" evidence="1">
    <location>
        <begin position="1"/>
        <end position="24"/>
    </location>
</feature>